<evidence type="ECO:0000313" key="1">
    <source>
        <dbReference type="EMBL" id="PBK73325.1"/>
    </source>
</evidence>
<proteinExistence type="predicted"/>
<gene>
    <name evidence="1" type="ORF">ARMSODRAFT_1014900</name>
</gene>
<reference evidence="2" key="1">
    <citation type="journal article" date="2017" name="Nat. Ecol. Evol.">
        <title>Genome expansion and lineage-specific genetic innovations in the forest pathogenic fungi Armillaria.</title>
        <authorList>
            <person name="Sipos G."/>
            <person name="Prasanna A.N."/>
            <person name="Walter M.C."/>
            <person name="O'Connor E."/>
            <person name="Balint B."/>
            <person name="Krizsan K."/>
            <person name="Kiss B."/>
            <person name="Hess J."/>
            <person name="Varga T."/>
            <person name="Slot J."/>
            <person name="Riley R."/>
            <person name="Boka B."/>
            <person name="Rigling D."/>
            <person name="Barry K."/>
            <person name="Lee J."/>
            <person name="Mihaltcheva S."/>
            <person name="LaButti K."/>
            <person name="Lipzen A."/>
            <person name="Waldron R."/>
            <person name="Moloney N.M."/>
            <person name="Sperisen C."/>
            <person name="Kredics L."/>
            <person name="Vagvoelgyi C."/>
            <person name="Patrignani A."/>
            <person name="Fitzpatrick D."/>
            <person name="Nagy I."/>
            <person name="Doyle S."/>
            <person name="Anderson J.B."/>
            <person name="Grigoriev I.V."/>
            <person name="Gueldener U."/>
            <person name="Muensterkoetter M."/>
            <person name="Nagy L.G."/>
        </authorList>
    </citation>
    <scope>NUCLEOTIDE SEQUENCE [LARGE SCALE GENOMIC DNA]</scope>
    <source>
        <strain evidence="2">28-4</strain>
    </source>
</reference>
<accession>A0A2H3BR23</accession>
<dbReference type="AlphaFoldDB" id="A0A2H3BR23"/>
<organism evidence="1 2">
    <name type="scientific">Armillaria solidipes</name>
    <dbReference type="NCBI Taxonomy" id="1076256"/>
    <lineage>
        <taxon>Eukaryota</taxon>
        <taxon>Fungi</taxon>
        <taxon>Dikarya</taxon>
        <taxon>Basidiomycota</taxon>
        <taxon>Agaricomycotina</taxon>
        <taxon>Agaricomycetes</taxon>
        <taxon>Agaricomycetidae</taxon>
        <taxon>Agaricales</taxon>
        <taxon>Marasmiineae</taxon>
        <taxon>Physalacriaceae</taxon>
        <taxon>Armillaria</taxon>
    </lineage>
</organism>
<dbReference type="EMBL" id="KZ293420">
    <property type="protein sequence ID" value="PBK73325.1"/>
    <property type="molecule type" value="Genomic_DNA"/>
</dbReference>
<dbReference type="InterPro" id="IPR012334">
    <property type="entry name" value="Pectin_lyas_fold"/>
</dbReference>
<protein>
    <submittedName>
        <fullName evidence="1">Uncharacterized protein</fullName>
    </submittedName>
</protein>
<name>A0A2H3BR23_9AGAR</name>
<dbReference type="Gene3D" id="2.160.20.10">
    <property type="entry name" value="Single-stranded right-handed beta-helix, Pectin lyase-like"/>
    <property type="match status" value="1"/>
</dbReference>
<dbReference type="Proteomes" id="UP000218334">
    <property type="component" value="Unassembled WGS sequence"/>
</dbReference>
<keyword evidence="2" id="KW-1185">Reference proteome</keyword>
<evidence type="ECO:0000313" key="2">
    <source>
        <dbReference type="Proteomes" id="UP000218334"/>
    </source>
</evidence>
<dbReference type="STRING" id="1076256.A0A2H3BR23"/>
<sequence>MPKSTYERAEPDGTAQILEIMVEDYKMALSWITRSPGSCSSFLLCLLPLAGLSAACDAYTGGLPTATGTVSSSAVIEIAAGETFDGGWKKYDCGRCLDLRTTKAPKAMAMVAIAAESV</sequence>